<evidence type="ECO:0000313" key="3">
    <source>
        <dbReference type="EMBL" id="MBU8877017.1"/>
    </source>
</evidence>
<protein>
    <submittedName>
        <fullName evidence="3">DMT family transporter</fullName>
    </submittedName>
</protein>
<feature type="domain" description="EamA" evidence="2">
    <location>
        <begin position="158"/>
        <end position="285"/>
    </location>
</feature>
<dbReference type="PANTHER" id="PTHR22911">
    <property type="entry name" value="ACYL-MALONYL CONDENSING ENZYME-RELATED"/>
    <property type="match status" value="1"/>
</dbReference>
<dbReference type="PANTHER" id="PTHR22911:SF103">
    <property type="entry name" value="BLR2811 PROTEIN"/>
    <property type="match status" value="1"/>
</dbReference>
<feature type="transmembrane region" description="Helical" evidence="1">
    <location>
        <begin position="76"/>
        <end position="96"/>
    </location>
</feature>
<feature type="transmembrane region" description="Helical" evidence="1">
    <location>
        <begin position="46"/>
        <end position="64"/>
    </location>
</feature>
<evidence type="ECO:0000259" key="2">
    <source>
        <dbReference type="Pfam" id="PF00892"/>
    </source>
</evidence>
<keyword evidence="1" id="KW-0472">Membrane</keyword>
<dbReference type="RefSeq" id="WP_216966373.1">
    <property type="nucleotide sequence ID" value="NZ_JAHOPB010000003.1"/>
</dbReference>
<feature type="transmembrane region" description="Helical" evidence="1">
    <location>
        <begin position="153"/>
        <end position="175"/>
    </location>
</feature>
<proteinExistence type="predicted"/>
<comment type="caution">
    <text evidence="3">The sequence shown here is derived from an EMBL/GenBank/DDBJ whole genome shotgun (WGS) entry which is preliminary data.</text>
</comment>
<feature type="transmembrane region" description="Helical" evidence="1">
    <location>
        <begin position="12"/>
        <end position="34"/>
    </location>
</feature>
<organism evidence="3 4">
    <name type="scientific">Reyranella humidisoli</name>
    <dbReference type="NCBI Taxonomy" id="2849149"/>
    <lineage>
        <taxon>Bacteria</taxon>
        <taxon>Pseudomonadati</taxon>
        <taxon>Pseudomonadota</taxon>
        <taxon>Alphaproteobacteria</taxon>
        <taxon>Hyphomicrobiales</taxon>
        <taxon>Reyranellaceae</taxon>
        <taxon>Reyranella</taxon>
    </lineage>
</organism>
<dbReference type="InterPro" id="IPR000620">
    <property type="entry name" value="EamA_dom"/>
</dbReference>
<keyword evidence="1" id="KW-0812">Transmembrane</keyword>
<keyword evidence="4" id="KW-1185">Reference proteome</keyword>
<sequence length="296" mass="32310">MAEIKAPSRTSRPLLGVLFMCTACALFPIMNGLVKLLAATYDPQEIVWFRIILHLVLVAAVFMPRMGLGLLRTRRIGTQFVSSVMMMLSTLFFFSAVKSIPVAEAIAVTFVAPLAVVLLAWPLLGERITFFRMAAVIVGFAGVLIVIRPGSAVFQWQSLLLLGSAVCYAMYQILIRRLAGIDAPATSIFYSVLLGAIIMSAWLPFHWKTPTGWIDWALLCSLGALGALGHYCVAKAMTYASANFVAPFNYTQMIGSVIVGYLMFAEVPDFYTWLGTAVVVGAGLMVGWHGRKPQKS</sequence>
<feature type="transmembrane region" description="Helical" evidence="1">
    <location>
        <begin position="187"/>
        <end position="207"/>
    </location>
</feature>
<dbReference type="Proteomes" id="UP000727907">
    <property type="component" value="Unassembled WGS sequence"/>
</dbReference>
<dbReference type="EMBL" id="JAHOPB010000003">
    <property type="protein sequence ID" value="MBU8877017.1"/>
    <property type="molecule type" value="Genomic_DNA"/>
</dbReference>
<evidence type="ECO:0000256" key="1">
    <source>
        <dbReference type="SAM" id="Phobius"/>
    </source>
</evidence>
<feature type="domain" description="EamA" evidence="2">
    <location>
        <begin position="15"/>
        <end position="147"/>
    </location>
</feature>
<reference evidence="3 4" key="1">
    <citation type="submission" date="2021-06" db="EMBL/GenBank/DDBJ databases">
        <authorList>
            <person name="Lee D.H."/>
        </authorList>
    </citation>
    <scope>NUCLEOTIDE SEQUENCE [LARGE SCALE GENOMIC DNA]</scope>
    <source>
        <strain evidence="3 4">MMS21-HV4-11</strain>
    </source>
</reference>
<feature type="transmembrane region" description="Helical" evidence="1">
    <location>
        <begin position="130"/>
        <end position="147"/>
    </location>
</feature>
<name>A0ABS6IQX8_9HYPH</name>
<gene>
    <name evidence="3" type="ORF">KQ910_24815</name>
</gene>
<feature type="transmembrane region" description="Helical" evidence="1">
    <location>
        <begin position="245"/>
        <end position="264"/>
    </location>
</feature>
<accession>A0ABS6IQX8</accession>
<dbReference type="Pfam" id="PF00892">
    <property type="entry name" value="EamA"/>
    <property type="match status" value="2"/>
</dbReference>
<evidence type="ECO:0000313" key="4">
    <source>
        <dbReference type="Proteomes" id="UP000727907"/>
    </source>
</evidence>
<feature type="transmembrane region" description="Helical" evidence="1">
    <location>
        <begin position="270"/>
        <end position="288"/>
    </location>
</feature>
<feature type="transmembrane region" description="Helical" evidence="1">
    <location>
        <begin position="213"/>
        <end position="233"/>
    </location>
</feature>
<feature type="transmembrane region" description="Helical" evidence="1">
    <location>
        <begin position="102"/>
        <end position="123"/>
    </location>
</feature>
<keyword evidence="1" id="KW-1133">Transmembrane helix</keyword>